<dbReference type="Proteomes" id="UP000676885">
    <property type="component" value="Chromosome"/>
</dbReference>
<proteinExistence type="predicted"/>
<name>A0A975M5U4_9MICC</name>
<gene>
    <name evidence="1" type="ORF">KKR91_01220</name>
</gene>
<reference evidence="1 2" key="1">
    <citation type="submission" date="2021-05" db="EMBL/GenBank/DDBJ databases">
        <title>Novel species in genus Arthrobacter.</title>
        <authorList>
            <person name="Zhang G."/>
        </authorList>
    </citation>
    <scope>NUCLEOTIDE SEQUENCE [LARGE SCALE GENOMIC DNA]</scope>
    <source>
        <strain evidence="2">zg-ZUI227</strain>
    </source>
</reference>
<dbReference type="EMBL" id="CP076022">
    <property type="protein sequence ID" value="QWC10304.1"/>
    <property type="molecule type" value="Genomic_DNA"/>
</dbReference>
<accession>A0A975M5U4</accession>
<sequence>MKTRHARLIRKGILAARDPELSQYVHLAPRLVREAARRETDNIEWREMRDRLTAWNHMPQRVVAGIDPAVINAEQAEHIRRFYA</sequence>
<dbReference type="RefSeq" id="WP_210231504.1">
    <property type="nucleotide sequence ID" value="NZ_CP076022.1"/>
</dbReference>
<dbReference type="KEGG" id="ajg:KKR91_01220"/>
<organism evidence="1 2">
    <name type="scientific">Arthrobacter jiangjiafuii</name>
    <dbReference type="NCBI Taxonomy" id="2817475"/>
    <lineage>
        <taxon>Bacteria</taxon>
        <taxon>Bacillati</taxon>
        <taxon>Actinomycetota</taxon>
        <taxon>Actinomycetes</taxon>
        <taxon>Micrococcales</taxon>
        <taxon>Micrococcaceae</taxon>
        <taxon>Arthrobacter</taxon>
    </lineage>
</organism>
<keyword evidence="2" id="KW-1185">Reference proteome</keyword>
<evidence type="ECO:0000313" key="2">
    <source>
        <dbReference type="Proteomes" id="UP000676885"/>
    </source>
</evidence>
<evidence type="ECO:0000313" key="1">
    <source>
        <dbReference type="EMBL" id="QWC10304.1"/>
    </source>
</evidence>
<dbReference type="AlphaFoldDB" id="A0A975M5U4"/>
<protein>
    <submittedName>
        <fullName evidence="1">Uncharacterized protein</fullName>
    </submittedName>
</protein>